<dbReference type="InterPro" id="IPR051781">
    <property type="entry name" value="Metallo-dep_Hydrolase"/>
</dbReference>
<dbReference type="PANTHER" id="PTHR43135">
    <property type="entry name" value="ALPHA-D-RIBOSE 1-METHYLPHOSPHONATE 5-TRIPHOSPHATE DIPHOSPHATASE"/>
    <property type="match status" value="1"/>
</dbReference>
<dbReference type="InterPro" id="IPR011059">
    <property type="entry name" value="Metal-dep_hydrolase_composite"/>
</dbReference>
<sequence length="475" mass="51403">MDLLMFRSAMVLCITLCLTACGNNTPGVALQVQSSADTPILIRNVSVFYPSQLQLIPAQDVLIKDGKIHQIETTDSLTAPIDASIIEAQGQTLLPGLIDMHAHINIPTGPPWEFAFPDPEANLRAYLYAGVTTVFDPGDSSDDAYERRAATADGSLLGPRIYTAGRIVTHPHGHPRTRIQELAPWWIRWYLEPRIGSPVANENQAQAVVNDRAGAGADAIKIVIDQIPLDAASLNTELSSAIVKQATQRGLRAVAHIGTTSDAIAAADAGVAMWIHGVYKERIPDELISKLVAYNIPMIPTSEVFDRYGRTTLGPITPTKLERETVPQSVLTSFYPLPADFDPGPFRSWGELMASTIDVRRDNVARLHQAGMLLFAGSDAQSGVFPGASLHRELNTLVSAGMSPAEVIRSATSDPAQYLTQSMSPKFGVMRVGAQADLLLVDGDPTQDIRQLAEIREVIIGGRRIKRQAVTNPTP</sequence>
<name>A0A918VNJ1_9GAMM</name>
<gene>
    <name evidence="3" type="ORF">GCM10008090_20490</name>
</gene>
<keyword evidence="1" id="KW-0732">Signal</keyword>
<dbReference type="InterPro" id="IPR006680">
    <property type="entry name" value="Amidohydro-rel"/>
</dbReference>
<dbReference type="Proteomes" id="UP000614811">
    <property type="component" value="Unassembled WGS sequence"/>
</dbReference>
<feature type="domain" description="Amidohydrolase-related" evidence="2">
    <location>
        <begin position="92"/>
        <end position="464"/>
    </location>
</feature>
<proteinExistence type="predicted"/>
<feature type="signal peptide" evidence="1">
    <location>
        <begin position="1"/>
        <end position="22"/>
    </location>
</feature>
<comment type="caution">
    <text evidence="3">The sequence shown here is derived from an EMBL/GenBank/DDBJ whole genome shotgun (WGS) entry which is preliminary data.</text>
</comment>
<dbReference type="GO" id="GO:0016810">
    <property type="term" value="F:hydrolase activity, acting on carbon-nitrogen (but not peptide) bonds"/>
    <property type="evidence" value="ECO:0007669"/>
    <property type="project" value="InterPro"/>
</dbReference>
<dbReference type="Pfam" id="PF01979">
    <property type="entry name" value="Amidohydro_1"/>
    <property type="match status" value="1"/>
</dbReference>
<evidence type="ECO:0000313" key="4">
    <source>
        <dbReference type="Proteomes" id="UP000614811"/>
    </source>
</evidence>
<dbReference type="SUPFAM" id="SSF51556">
    <property type="entry name" value="Metallo-dependent hydrolases"/>
    <property type="match status" value="1"/>
</dbReference>
<protein>
    <submittedName>
        <fullName evidence="3">Amidohydrolase</fullName>
    </submittedName>
</protein>
<dbReference type="SUPFAM" id="SSF51338">
    <property type="entry name" value="Composite domain of metallo-dependent hydrolases"/>
    <property type="match status" value="1"/>
</dbReference>
<reference evidence="3" key="2">
    <citation type="submission" date="2020-09" db="EMBL/GenBank/DDBJ databases">
        <authorList>
            <person name="Sun Q."/>
            <person name="Kim S."/>
        </authorList>
    </citation>
    <scope>NUCLEOTIDE SEQUENCE</scope>
    <source>
        <strain evidence="3">KCTC 12711</strain>
    </source>
</reference>
<evidence type="ECO:0000313" key="3">
    <source>
        <dbReference type="EMBL" id="GHA10715.1"/>
    </source>
</evidence>
<dbReference type="Gene3D" id="3.20.20.140">
    <property type="entry name" value="Metal-dependent hydrolases"/>
    <property type="match status" value="1"/>
</dbReference>
<keyword evidence="4" id="KW-1185">Reference proteome</keyword>
<reference evidence="3" key="1">
    <citation type="journal article" date="2014" name="Int. J. Syst. Evol. Microbiol.">
        <title>Complete genome sequence of Corynebacterium casei LMG S-19264T (=DSM 44701T), isolated from a smear-ripened cheese.</title>
        <authorList>
            <consortium name="US DOE Joint Genome Institute (JGI-PGF)"/>
            <person name="Walter F."/>
            <person name="Albersmeier A."/>
            <person name="Kalinowski J."/>
            <person name="Ruckert C."/>
        </authorList>
    </citation>
    <scope>NUCLEOTIDE SEQUENCE</scope>
    <source>
        <strain evidence="3">KCTC 12711</strain>
    </source>
</reference>
<evidence type="ECO:0000256" key="1">
    <source>
        <dbReference type="SAM" id="SignalP"/>
    </source>
</evidence>
<dbReference type="PANTHER" id="PTHR43135:SF3">
    <property type="entry name" value="ALPHA-D-RIBOSE 1-METHYLPHOSPHONATE 5-TRIPHOSPHATE DIPHOSPHATASE"/>
    <property type="match status" value="1"/>
</dbReference>
<accession>A0A918VNJ1</accession>
<evidence type="ECO:0000259" key="2">
    <source>
        <dbReference type="Pfam" id="PF01979"/>
    </source>
</evidence>
<feature type="chain" id="PRO_5037715435" evidence="1">
    <location>
        <begin position="23"/>
        <end position="475"/>
    </location>
</feature>
<organism evidence="3 4">
    <name type="scientific">Arenicella chitinivorans</name>
    <dbReference type="NCBI Taxonomy" id="1329800"/>
    <lineage>
        <taxon>Bacteria</taxon>
        <taxon>Pseudomonadati</taxon>
        <taxon>Pseudomonadota</taxon>
        <taxon>Gammaproteobacteria</taxon>
        <taxon>Arenicellales</taxon>
        <taxon>Arenicellaceae</taxon>
        <taxon>Arenicella</taxon>
    </lineage>
</organism>
<dbReference type="InterPro" id="IPR032466">
    <property type="entry name" value="Metal_Hydrolase"/>
</dbReference>
<dbReference type="Gene3D" id="2.30.40.10">
    <property type="entry name" value="Urease, subunit C, domain 1"/>
    <property type="match status" value="1"/>
</dbReference>
<dbReference type="AlphaFoldDB" id="A0A918VNJ1"/>
<dbReference type="EMBL" id="BMXA01000003">
    <property type="protein sequence ID" value="GHA10715.1"/>
    <property type="molecule type" value="Genomic_DNA"/>
</dbReference>